<keyword evidence="8" id="KW-0732">Signal</keyword>
<sequence>MLTPTLTILSLFSSVALSKIYEDVADLPSLQYDFVVVGGGTAGLVLASRLSENTRVSVLVLEAGESHVGFLNSQVPLLSPGAQASGTPYSWNYTSTPQAGAAGQTFDYSRGHMLGGCTSINGMAYTRGAKADFDRYANLTGDQGWSWDKIYPYFIKNEQWAKPADKHDDSCQYNSSVHGKQGPVSVSVPGYAYPELEKRVIQTTKDFPDDFPFNLDYNAGSPLGVGTFQYTIGKGERSSSAVAYLTPSVTKRPNLSILLHAQVAKLVNLPAPRPSSSTPSTSSLKPPSPGVQFRFRGKTFVAKASKEIILSGGAIGSPQILMNSGIGDRAALQSLGINPILDLPSVGANLSEHTYFQMSWSVNTNHTVEALWQDPVAYNAALAQWNKSHTGPMVDALPGSNVAWLRLKDDSPLLAMYDDPSPGPSAPHFEIIIQPFGPGLPGHFISLTMAMISPVSRGSITLSSADPFADPLIDLGVLADDFDALALTEGIAQALKFVSGPAWTNFIIAPVTDLGAMSPLELTAHIRAHANPGYHAVGTAAMTARGSQYGVVDPDLRVKGFSMLRVIDASVLPLVPSAHTQAATYVVAERGADLIKQAWS</sequence>
<dbReference type="InterPro" id="IPR036188">
    <property type="entry name" value="FAD/NAD-bd_sf"/>
</dbReference>
<evidence type="ECO:0000313" key="11">
    <source>
        <dbReference type="Proteomes" id="UP001362999"/>
    </source>
</evidence>
<proteinExistence type="inferred from homology"/>
<reference evidence="10 11" key="1">
    <citation type="journal article" date="2024" name="J Genomics">
        <title>Draft genome sequencing and assembly of Favolaschia claudopus CIRM-BRFM 2984 isolated from oak limbs.</title>
        <authorList>
            <person name="Navarro D."/>
            <person name="Drula E."/>
            <person name="Chaduli D."/>
            <person name="Cazenave R."/>
            <person name="Ahrendt S."/>
            <person name="Wang J."/>
            <person name="Lipzen A."/>
            <person name="Daum C."/>
            <person name="Barry K."/>
            <person name="Grigoriev I.V."/>
            <person name="Favel A."/>
            <person name="Rosso M.N."/>
            <person name="Martin F."/>
        </authorList>
    </citation>
    <scope>NUCLEOTIDE SEQUENCE [LARGE SCALE GENOMIC DNA]</scope>
    <source>
        <strain evidence="10 11">CIRM-BRFM 2984</strain>
    </source>
</reference>
<dbReference type="Proteomes" id="UP001362999">
    <property type="component" value="Unassembled WGS sequence"/>
</dbReference>
<comment type="similarity">
    <text evidence="2">Belongs to the GMC oxidoreductase family.</text>
</comment>
<protein>
    <submittedName>
        <fullName evidence="10">Aryl-alcohol oxidase</fullName>
    </submittedName>
</protein>
<dbReference type="Pfam" id="PF05199">
    <property type="entry name" value="GMC_oxred_C"/>
    <property type="match status" value="1"/>
</dbReference>
<feature type="signal peptide" evidence="8">
    <location>
        <begin position="1"/>
        <end position="18"/>
    </location>
</feature>
<dbReference type="AlphaFoldDB" id="A0AAV9YZJ5"/>
<evidence type="ECO:0000256" key="8">
    <source>
        <dbReference type="SAM" id="SignalP"/>
    </source>
</evidence>
<dbReference type="PIRSF" id="PIRSF000137">
    <property type="entry name" value="Alcohol_oxidase"/>
    <property type="match status" value="1"/>
</dbReference>
<feature type="active site" description="Proton acceptor" evidence="5">
    <location>
        <position position="579"/>
    </location>
</feature>
<evidence type="ECO:0000256" key="2">
    <source>
        <dbReference type="ARBA" id="ARBA00010790"/>
    </source>
</evidence>
<dbReference type="PROSITE" id="PS00624">
    <property type="entry name" value="GMC_OXRED_2"/>
    <property type="match status" value="1"/>
</dbReference>
<feature type="region of interest" description="Disordered" evidence="7">
    <location>
        <begin position="270"/>
        <end position="289"/>
    </location>
</feature>
<dbReference type="EMBL" id="JAWWNJ010000269">
    <property type="protein sequence ID" value="KAK6966489.1"/>
    <property type="molecule type" value="Genomic_DNA"/>
</dbReference>
<evidence type="ECO:0000256" key="4">
    <source>
        <dbReference type="ARBA" id="ARBA00022827"/>
    </source>
</evidence>
<dbReference type="Pfam" id="PF00732">
    <property type="entry name" value="GMC_oxred_N"/>
    <property type="match status" value="1"/>
</dbReference>
<comment type="cofactor">
    <cofactor evidence="1 6">
        <name>FAD</name>
        <dbReference type="ChEBI" id="CHEBI:57692"/>
    </cofactor>
</comment>
<feature type="compositionally biased region" description="Low complexity" evidence="7">
    <location>
        <begin position="274"/>
        <end position="285"/>
    </location>
</feature>
<feature type="active site" description="Proton donor" evidence="5">
    <location>
        <position position="535"/>
    </location>
</feature>
<dbReference type="PANTHER" id="PTHR11552:SF147">
    <property type="entry name" value="CHOLINE DEHYDROGENASE, MITOCHONDRIAL"/>
    <property type="match status" value="1"/>
</dbReference>
<dbReference type="Gene3D" id="3.50.50.60">
    <property type="entry name" value="FAD/NAD(P)-binding domain"/>
    <property type="match status" value="1"/>
</dbReference>
<dbReference type="SUPFAM" id="SSF54373">
    <property type="entry name" value="FAD-linked reductases, C-terminal domain"/>
    <property type="match status" value="1"/>
</dbReference>
<evidence type="ECO:0000256" key="1">
    <source>
        <dbReference type="ARBA" id="ARBA00001974"/>
    </source>
</evidence>
<feature type="domain" description="Glucose-methanol-choline oxidoreductase N-terminal" evidence="9">
    <location>
        <begin position="313"/>
        <end position="327"/>
    </location>
</feature>
<dbReference type="InterPro" id="IPR012132">
    <property type="entry name" value="GMC_OxRdtase"/>
</dbReference>
<keyword evidence="4 6" id="KW-0274">FAD</keyword>
<organism evidence="10 11">
    <name type="scientific">Favolaschia claudopus</name>
    <dbReference type="NCBI Taxonomy" id="2862362"/>
    <lineage>
        <taxon>Eukaryota</taxon>
        <taxon>Fungi</taxon>
        <taxon>Dikarya</taxon>
        <taxon>Basidiomycota</taxon>
        <taxon>Agaricomycotina</taxon>
        <taxon>Agaricomycetes</taxon>
        <taxon>Agaricomycetidae</taxon>
        <taxon>Agaricales</taxon>
        <taxon>Marasmiineae</taxon>
        <taxon>Mycenaceae</taxon>
        <taxon>Favolaschia</taxon>
    </lineage>
</organism>
<comment type="caution">
    <text evidence="10">The sequence shown here is derived from an EMBL/GenBank/DDBJ whole genome shotgun (WGS) entry which is preliminary data.</text>
</comment>
<feature type="binding site" evidence="6">
    <location>
        <position position="263"/>
    </location>
    <ligand>
        <name>FAD</name>
        <dbReference type="ChEBI" id="CHEBI:57692"/>
    </ligand>
</feature>
<evidence type="ECO:0000313" key="10">
    <source>
        <dbReference type="EMBL" id="KAK6966489.1"/>
    </source>
</evidence>
<evidence type="ECO:0000256" key="6">
    <source>
        <dbReference type="PIRSR" id="PIRSR000137-2"/>
    </source>
</evidence>
<dbReference type="GO" id="GO:0050660">
    <property type="term" value="F:flavin adenine dinucleotide binding"/>
    <property type="evidence" value="ECO:0007669"/>
    <property type="project" value="InterPro"/>
</dbReference>
<feature type="chain" id="PRO_5043519244" evidence="8">
    <location>
        <begin position="19"/>
        <end position="600"/>
    </location>
</feature>
<dbReference type="InterPro" id="IPR007867">
    <property type="entry name" value="GMC_OxRtase_C"/>
</dbReference>
<evidence type="ECO:0000259" key="9">
    <source>
        <dbReference type="PROSITE" id="PS00624"/>
    </source>
</evidence>
<evidence type="ECO:0000256" key="3">
    <source>
        <dbReference type="ARBA" id="ARBA00022630"/>
    </source>
</evidence>
<accession>A0AAV9YZJ5</accession>
<dbReference type="Gene3D" id="3.30.560.10">
    <property type="entry name" value="Glucose Oxidase, domain 3"/>
    <property type="match status" value="1"/>
</dbReference>
<evidence type="ECO:0000256" key="5">
    <source>
        <dbReference type="PIRSR" id="PIRSR000137-1"/>
    </source>
</evidence>
<dbReference type="PANTHER" id="PTHR11552">
    <property type="entry name" value="GLUCOSE-METHANOL-CHOLINE GMC OXIDOREDUCTASE"/>
    <property type="match status" value="1"/>
</dbReference>
<keyword evidence="3" id="KW-0285">Flavoprotein</keyword>
<evidence type="ECO:0000256" key="7">
    <source>
        <dbReference type="SAM" id="MobiDB-lite"/>
    </source>
</evidence>
<gene>
    <name evidence="10" type="ORF">R3P38DRAFT_3154306</name>
</gene>
<name>A0AAV9YZJ5_9AGAR</name>
<keyword evidence="11" id="KW-1185">Reference proteome</keyword>
<dbReference type="InterPro" id="IPR000172">
    <property type="entry name" value="GMC_OxRdtase_N"/>
</dbReference>
<dbReference type="GO" id="GO:0016614">
    <property type="term" value="F:oxidoreductase activity, acting on CH-OH group of donors"/>
    <property type="evidence" value="ECO:0007669"/>
    <property type="project" value="InterPro"/>
</dbReference>
<dbReference type="SUPFAM" id="SSF51905">
    <property type="entry name" value="FAD/NAD(P)-binding domain"/>
    <property type="match status" value="1"/>
</dbReference>